<dbReference type="Gene3D" id="3.40.50.880">
    <property type="match status" value="1"/>
</dbReference>
<dbReference type="Proteomes" id="UP000001017">
    <property type="component" value="Chromosome"/>
</dbReference>
<dbReference type="InterPro" id="IPR029062">
    <property type="entry name" value="Class_I_gatase-like"/>
</dbReference>
<evidence type="ECO:0000256" key="2">
    <source>
        <dbReference type="ARBA" id="ARBA00006205"/>
    </source>
</evidence>
<reference evidence="10 11" key="1">
    <citation type="journal article" date="1999" name="Proc. Jpn. Acad.">
        <title>Determination of the complete genomic DNA sequence of Thermoplasma volvanium GSS1.</title>
        <authorList>
            <person name="Kawashima T."/>
            <person name="Yamamoto Y."/>
            <person name="Aramaki H."/>
            <person name="Nunoshiba T."/>
            <person name="Kawamoto T."/>
            <person name="Watanabe K."/>
            <person name="Yamazaki M."/>
            <person name="Kanehori K."/>
            <person name="Amano N."/>
            <person name="Ohya Y."/>
            <person name="Makino K."/>
            <person name="Suzuki M."/>
        </authorList>
    </citation>
    <scope>NUCLEOTIDE SEQUENCE [LARGE SCALE GENOMIC DNA]</scope>
    <source>
        <strain evidence="11">ATCC 51530 / DSM 4299 / JCM 9571 / NBRC 15438 / GSS1</strain>
    </source>
</reference>
<dbReference type="GO" id="GO:0009236">
    <property type="term" value="P:cobalamin biosynthetic process"/>
    <property type="evidence" value="ECO:0007669"/>
    <property type="project" value="UniProtKB-UniRule"/>
</dbReference>
<dbReference type="NCBIfam" id="NF001989">
    <property type="entry name" value="PRK00784.1"/>
    <property type="match status" value="1"/>
</dbReference>
<keyword evidence="4 7" id="KW-0169">Cobalamin biosynthesis</keyword>
<name>Q97CS0_THEVO</name>
<dbReference type="PANTHER" id="PTHR21343:SF1">
    <property type="entry name" value="COBYRIC ACID SYNTHASE"/>
    <property type="match status" value="1"/>
</dbReference>
<evidence type="ECO:0000256" key="4">
    <source>
        <dbReference type="ARBA" id="ARBA00022573"/>
    </source>
</evidence>
<evidence type="ECO:0000256" key="7">
    <source>
        <dbReference type="HAMAP-Rule" id="MF_00028"/>
    </source>
</evidence>
<keyword evidence="5 7" id="KW-0315">Glutamine amidotransferase</keyword>
<sequence length="481" mass="53379">MLQLFNLKLYDQLMKMIQVLGTSSGAGKTTVSMALCRILSRQGYSVAPFKAMNMSLNSVIVEGEYEIARAQWLQAIAAKTDPSRYMNPLLLKPEGDGTSQLIVLGKSIGKKGIKEYYDYLRSKGKGIVKESIERLPEKYDVIIAEGAGSPAEINLLDSDIANSFVSSIYGTPAILVGDIDRGGVFASIYGTLMLMPNSELVKWIIINKMRGDVSMLNPGIERLENLISRKVIGILPYQSGFLPGEDSFDYEKPPVENDEICVIRYPFMENYSDVDPLVLSGKGFTFVTEKNINALDNAKLIILPGSKNVPADLEYVKNTGIAEKLSERRGKALILGICGGYQILGSRIDYYGKSMSCLSFLKCHTEYREEKTTRSIRFKFAEGKYWSDGYEIHYGEVINDGEKPMNLTELGYEGCISEDGTVFGTNIHNILGNSDFFLRAVGEQSTGLTARLESSIDAFADTFEKNVNLSEIMEYLEEKSV</sequence>
<dbReference type="GO" id="GO:0015420">
    <property type="term" value="F:ABC-type vitamin B12 transporter activity"/>
    <property type="evidence" value="ECO:0007669"/>
    <property type="project" value="UniProtKB-UniRule"/>
</dbReference>
<keyword evidence="10" id="KW-0032">Aminotransferase</keyword>
<organism evidence="10 11">
    <name type="scientific">Thermoplasma volcanium (strain ATCC 51530 / DSM 4299 / JCM 9571 / NBRC 15438 / GSS1)</name>
    <dbReference type="NCBI Taxonomy" id="273116"/>
    <lineage>
        <taxon>Archaea</taxon>
        <taxon>Methanobacteriati</taxon>
        <taxon>Thermoplasmatota</taxon>
        <taxon>Thermoplasmata</taxon>
        <taxon>Thermoplasmatales</taxon>
        <taxon>Thermoplasmataceae</taxon>
        <taxon>Thermoplasma</taxon>
    </lineage>
</organism>
<evidence type="ECO:0000313" key="11">
    <source>
        <dbReference type="Proteomes" id="UP000001017"/>
    </source>
</evidence>
<feature type="domain" description="CobQ/CobB/MinD/ParA nucleotide binding" evidence="8">
    <location>
        <begin position="19"/>
        <end position="240"/>
    </location>
</feature>
<dbReference type="Gene3D" id="3.40.50.300">
    <property type="entry name" value="P-loop containing nucleotide triphosphate hydrolases"/>
    <property type="match status" value="1"/>
</dbReference>
<dbReference type="HAMAP" id="MF_00028">
    <property type="entry name" value="CobQ"/>
    <property type="match status" value="1"/>
</dbReference>
<keyword evidence="11" id="KW-1185">Reference proteome</keyword>
<feature type="active site" evidence="7">
    <location>
        <position position="428"/>
    </location>
</feature>
<dbReference type="eggNOG" id="arCOG00105">
    <property type="taxonomic scope" value="Archaea"/>
</dbReference>
<dbReference type="CDD" id="cd05389">
    <property type="entry name" value="CobQ_N"/>
    <property type="match status" value="1"/>
</dbReference>
<comment type="pathway">
    <text evidence="1 7">Cofactor biosynthesis; adenosylcobalamin biosynthesis.</text>
</comment>
<dbReference type="STRING" id="273116.gene:9380796"/>
<protein>
    <recommendedName>
        <fullName evidence="3 7">Probable cobyric acid synthase</fullName>
    </recommendedName>
</protein>
<dbReference type="AlphaFoldDB" id="Q97CS0"/>
<dbReference type="PaxDb" id="273116-14324245"/>
<feature type="active site" description="Nucleophile" evidence="7">
    <location>
        <position position="338"/>
    </location>
</feature>
<evidence type="ECO:0000256" key="1">
    <source>
        <dbReference type="ARBA" id="ARBA00004953"/>
    </source>
</evidence>
<evidence type="ECO:0000259" key="9">
    <source>
        <dbReference type="Pfam" id="PF07685"/>
    </source>
</evidence>
<dbReference type="InterPro" id="IPR004459">
    <property type="entry name" value="CobQ_synth"/>
</dbReference>
<accession>Q97CS0</accession>
<feature type="domain" description="CobB/CobQ-like glutamine amidotransferase" evidence="9">
    <location>
        <begin position="259"/>
        <end position="435"/>
    </location>
</feature>
<dbReference type="CDD" id="cd01750">
    <property type="entry name" value="GATase1_CobQ"/>
    <property type="match status" value="1"/>
</dbReference>
<proteinExistence type="inferred from homology"/>
<reference evidence="10 11" key="2">
    <citation type="journal article" date="2000" name="Proc. Natl. Acad. Sci. U.S.A.">
        <title>Archaeal adaptation to higher temperatures revealed by genomic sequence of Thermoplasma volcanium.</title>
        <authorList>
            <person name="Kawashima T."/>
            <person name="Amano N."/>
            <person name="Koike H."/>
            <person name="Makino S."/>
            <person name="Higuchi S."/>
            <person name="Kawashima-Ohya Y."/>
            <person name="Watanabe K."/>
            <person name="Yamazaki M."/>
            <person name="Kanehori K."/>
            <person name="Kawamoto T."/>
            <person name="Nunoshiba T."/>
            <person name="Yamamoto Y."/>
            <person name="Aramaki H."/>
            <person name="Makino K."/>
            <person name="Suzuki M."/>
        </authorList>
    </citation>
    <scope>NUCLEOTIDE SEQUENCE [LARGE SCALE GENOMIC DNA]</scope>
    <source>
        <strain evidence="11">ATCC 51530 / DSM 4299 / JCM 9571 / NBRC 15438 / GSS1</strain>
    </source>
</reference>
<dbReference type="InterPro" id="IPR011698">
    <property type="entry name" value="GATase_3"/>
</dbReference>
<evidence type="ECO:0000259" key="8">
    <source>
        <dbReference type="Pfam" id="PF01656"/>
    </source>
</evidence>
<evidence type="ECO:0000313" key="10">
    <source>
        <dbReference type="EMBL" id="BAB59173.1"/>
    </source>
</evidence>
<evidence type="ECO:0000256" key="3">
    <source>
        <dbReference type="ARBA" id="ARBA00014921"/>
    </source>
</evidence>
<dbReference type="Pfam" id="PF01656">
    <property type="entry name" value="CbiA"/>
    <property type="match status" value="1"/>
</dbReference>
<dbReference type="GO" id="GO:0008483">
    <property type="term" value="F:transaminase activity"/>
    <property type="evidence" value="ECO:0007669"/>
    <property type="project" value="UniProtKB-KW"/>
</dbReference>
<dbReference type="Pfam" id="PF07685">
    <property type="entry name" value="GATase_3"/>
    <property type="match status" value="1"/>
</dbReference>
<dbReference type="SUPFAM" id="SSF52317">
    <property type="entry name" value="Class I glutamine amidotransferase-like"/>
    <property type="match status" value="1"/>
</dbReference>
<keyword evidence="10" id="KW-0808">Transferase</keyword>
<dbReference type="InterPro" id="IPR027417">
    <property type="entry name" value="P-loop_NTPase"/>
</dbReference>
<dbReference type="KEGG" id="tvo:TVG0030868"/>
<evidence type="ECO:0000256" key="5">
    <source>
        <dbReference type="ARBA" id="ARBA00022962"/>
    </source>
</evidence>
<dbReference type="InterPro" id="IPR047045">
    <property type="entry name" value="CobQ_N"/>
</dbReference>
<evidence type="ECO:0000256" key="6">
    <source>
        <dbReference type="ARBA" id="ARBA00025166"/>
    </source>
</evidence>
<dbReference type="PROSITE" id="PS51273">
    <property type="entry name" value="GATASE_TYPE_1"/>
    <property type="match status" value="1"/>
</dbReference>
<dbReference type="PhylomeDB" id="Q97CS0"/>
<dbReference type="HOGENOM" id="CLU_019250_2_2_2"/>
<dbReference type="SUPFAM" id="SSF52540">
    <property type="entry name" value="P-loop containing nucleoside triphosphate hydrolases"/>
    <property type="match status" value="1"/>
</dbReference>
<dbReference type="PROSITE" id="PS51274">
    <property type="entry name" value="GATASE_COBBQ"/>
    <property type="match status" value="1"/>
</dbReference>
<gene>
    <name evidence="7" type="primary">cobQ</name>
    <name evidence="10" type="ORF">TVG0030868</name>
</gene>
<dbReference type="InterPro" id="IPR002586">
    <property type="entry name" value="CobQ/CobB/MinD/ParA_Nub-bd_dom"/>
</dbReference>
<dbReference type="UniPathway" id="UPA00148"/>
<dbReference type="InterPro" id="IPR033949">
    <property type="entry name" value="CobQ_GATase1"/>
</dbReference>
<comment type="similarity">
    <text evidence="2 7">Belongs to the CobB/CobQ family. CobQ subfamily.</text>
</comment>
<dbReference type="NCBIfam" id="TIGR00313">
    <property type="entry name" value="cobQ"/>
    <property type="match status" value="1"/>
</dbReference>
<dbReference type="EMBL" id="BA000011">
    <property type="protein sequence ID" value="BAB59173.1"/>
    <property type="molecule type" value="Genomic_DNA"/>
</dbReference>
<comment type="function">
    <text evidence="6 7">Catalyzes amidations at positions B, D, E, and G on adenosylcobyrinic A,C-diamide. NH(2) groups are provided by glutamine, and one molecule of ATP is hydrogenolyzed for each amidation.</text>
</comment>
<dbReference type="PANTHER" id="PTHR21343">
    <property type="entry name" value="DETHIOBIOTIN SYNTHETASE"/>
    <property type="match status" value="1"/>
</dbReference>